<keyword evidence="3 5" id="KW-1133">Transmembrane helix</keyword>
<dbReference type="RefSeq" id="WP_013597448.1">
    <property type="nucleotide sequence ID" value="NC_015144.1"/>
</dbReference>
<dbReference type="EMBL" id="CP002455">
    <property type="protein sequence ID" value="ADX67056.1"/>
    <property type="molecule type" value="Genomic_DNA"/>
</dbReference>
<evidence type="ECO:0000256" key="2">
    <source>
        <dbReference type="ARBA" id="ARBA00022692"/>
    </source>
</evidence>
<dbReference type="InterPro" id="IPR011020">
    <property type="entry name" value="HTTM-like"/>
</dbReference>
<dbReference type="SMART" id="SM00752">
    <property type="entry name" value="HTTM"/>
    <property type="match status" value="1"/>
</dbReference>
<feature type="transmembrane region" description="Helical" evidence="5">
    <location>
        <begin position="7"/>
        <end position="27"/>
    </location>
</feature>
<dbReference type="Proteomes" id="UP000008641">
    <property type="component" value="Chromosome"/>
</dbReference>
<dbReference type="InterPro" id="IPR053934">
    <property type="entry name" value="HTTM_dom"/>
</dbReference>
<dbReference type="GO" id="GO:0012505">
    <property type="term" value="C:endomembrane system"/>
    <property type="evidence" value="ECO:0007669"/>
    <property type="project" value="UniProtKB-SubCell"/>
</dbReference>
<gene>
    <name evidence="7" type="ordered locus">Weevi_0336</name>
</gene>
<organism evidence="7 8">
    <name type="scientific">Weeksella virosa (strain ATCC 43766 / DSM 16922 / JCM 21250 / CCUG 30538 / CDC 9751 / IAM 14551 / NBRC 16016 / NCTC 11634 / CL345/78)</name>
    <dbReference type="NCBI Taxonomy" id="865938"/>
    <lineage>
        <taxon>Bacteria</taxon>
        <taxon>Pseudomonadati</taxon>
        <taxon>Bacteroidota</taxon>
        <taxon>Flavobacteriia</taxon>
        <taxon>Flavobacteriales</taxon>
        <taxon>Weeksellaceae</taxon>
        <taxon>Weeksella</taxon>
    </lineage>
</organism>
<dbReference type="eggNOG" id="COG3011">
    <property type="taxonomic scope" value="Bacteria"/>
</dbReference>
<dbReference type="STRING" id="865938.Weevi_0336"/>
<dbReference type="PANTHER" id="PTHR39535">
    <property type="entry name" value="SPORULATION-DELAYING PROTEIN SDPB"/>
    <property type="match status" value="1"/>
</dbReference>
<keyword evidence="8" id="KW-1185">Reference proteome</keyword>
<accession>F0NY65</accession>
<dbReference type="OrthoDB" id="1496138at2"/>
<dbReference type="KEGG" id="wvi:Weevi_0336"/>
<sequence>MENRKTGILLLRVLIGLSILKDFFAFFHNKNFLFNNNGIVSYETYQDIMNYYKLDFLNVDFNNSFNVSVFCILGIIFSITFILGIFPRISALLLFFLLLIFKFRNIYLMDGGDNIITAVLPLFLFIKSESLIEGYNKLKERLGLNNNFYINQTHKLFVLGIMIQICIVYFFAGLHKLHGEVWLNGTALYFVLNSGDFSAYSINEYITRFPILVCFLTWFTIAFQLSFPFVVWILKTRKVVLLIGILLHIGIFLMMRIDNFSFIMLACYTIFFTDSEYEILKSKSKKFIRL</sequence>
<keyword evidence="2 5" id="KW-0812">Transmembrane</keyword>
<evidence type="ECO:0000259" key="6">
    <source>
        <dbReference type="SMART" id="SM00752"/>
    </source>
</evidence>
<protein>
    <submittedName>
        <fullName evidence="7">HTTM domain protein</fullName>
    </submittedName>
</protein>
<evidence type="ECO:0000256" key="4">
    <source>
        <dbReference type="ARBA" id="ARBA00023136"/>
    </source>
</evidence>
<feature type="transmembrane region" description="Helical" evidence="5">
    <location>
        <begin position="65"/>
        <end position="86"/>
    </location>
</feature>
<dbReference type="Pfam" id="PF05090">
    <property type="entry name" value="HTTM"/>
    <property type="match status" value="1"/>
</dbReference>
<feature type="transmembrane region" description="Helical" evidence="5">
    <location>
        <begin position="239"/>
        <end position="255"/>
    </location>
</feature>
<evidence type="ECO:0000313" key="7">
    <source>
        <dbReference type="EMBL" id="ADX67056.1"/>
    </source>
</evidence>
<evidence type="ECO:0000256" key="1">
    <source>
        <dbReference type="ARBA" id="ARBA00004127"/>
    </source>
</evidence>
<feature type="transmembrane region" description="Helical" evidence="5">
    <location>
        <begin position="209"/>
        <end position="232"/>
    </location>
</feature>
<proteinExistence type="predicted"/>
<feature type="transmembrane region" description="Helical" evidence="5">
    <location>
        <begin position="156"/>
        <end position="174"/>
    </location>
</feature>
<keyword evidence="4 5" id="KW-0472">Membrane</keyword>
<evidence type="ECO:0000313" key="8">
    <source>
        <dbReference type="Proteomes" id="UP000008641"/>
    </source>
</evidence>
<dbReference type="AlphaFoldDB" id="F0NY65"/>
<dbReference type="PANTHER" id="PTHR39535:SF2">
    <property type="entry name" value="HTTM DOMAIN-CONTAINING PROTEIN"/>
    <property type="match status" value="1"/>
</dbReference>
<dbReference type="HOGENOM" id="CLU_045120_0_1_10"/>
<reference evidence="8" key="2">
    <citation type="journal article" date="2011" name="Stand. Genomic Sci.">
        <title>Complete genome sequence of Weeksella virosa type strain (9751T).</title>
        <authorList>
            <person name="Lang E."/>
            <person name="Teshima H."/>
            <person name="Lucas S."/>
            <person name="Lapidus A."/>
            <person name="Hammon N."/>
            <person name="Deshpande S."/>
            <person name="Nolan M."/>
            <person name="Cheng J."/>
            <person name="Pitluck S."/>
            <person name="Liolios K."/>
            <person name="Pagani I."/>
            <person name="Mikhailova N."/>
            <person name="Ivanova N."/>
            <person name="Mavromatis K."/>
            <person name="Pati A."/>
            <person name="Tapia R."/>
            <person name="Han C."/>
            <person name="Goodwin L."/>
            <person name="Chen A."/>
            <person name="Palaniappan K."/>
            <person name="Land M."/>
            <person name="Hauser L."/>
            <person name="Chang Y."/>
            <person name="Jeffries C."/>
            <person name="Brambilla E."/>
            <person name="Kopitz M."/>
            <person name="Rohde M."/>
            <person name="Goker M."/>
            <person name="Tindall B."/>
            <person name="Detter J."/>
            <person name="Woyke T."/>
            <person name="Bristow J."/>
            <person name="Eisen J."/>
            <person name="Markowitz V."/>
            <person name="Hugenholtz P."/>
            <person name="Klenk H."/>
            <person name="Kyrpides N."/>
        </authorList>
    </citation>
    <scope>NUCLEOTIDE SEQUENCE [LARGE SCALE GENOMIC DNA]</scope>
    <source>
        <strain evidence="8">ATCC 43766 / DSM 16922 / JCM 21250 / NBRC 16016 / NCTC 11634 / CL345/78</strain>
    </source>
</reference>
<reference evidence="7 8" key="1">
    <citation type="journal article" date="2011" name="Stand. Genomic Sci.">
        <title>Complete genome sequence of Weeksella virosa type strain (9751).</title>
        <authorList>
            <person name="Lang E."/>
            <person name="Teshima H."/>
            <person name="Lucas S."/>
            <person name="Lapidus A."/>
            <person name="Hammon N."/>
            <person name="Deshpande S."/>
            <person name="Nolan M."/>
            <person name="Cheng J.F."/>
            <person name="Pitluck S."/>
            <person name="Liolios K."/>
            <person name="Pagani I."/>
            <person name="Mikhailova N."/>
            <person name="Ivanova N."/>
            <person name="Mavromatis K."/>
            <person name="Pati A."/>
            <person name="Tapia R."/>
            <person name="Han C."/>
            <person name="Goodwin L."/>
            <person name="Chen A."/>
            <person name="Palaniappan K."/>
            <person name="Land M."/>
            <person name="Hauser L."/>
            <person name="Chang Y.J."/>
            <person name="Jeffries C.D."/>
            <person name="Brambilla E.M."/>
            <person name="Kopitz M."/>
            <person name="Rohde M."/>
            <person name="Goker M."/>
            <person name="Tindall B.J."/>
            <person name="Detter J.C."/>
            <person name="Woyke T."/>
            <person name="Bristow J."/>
            <person name="Eisen J.A."/>
            <person name="Markowitz V."/>
            <person name="Hugenholtz P."/>
            <person name="Klenk H.P."/>
            <person name="Kyrpides N.C."/>
        </authorList>
    </citation>
    <scope>NUCLEOTIDE SEQUENCE [LARGE SCALE GENOMIC DNA]</scope>
    <source>
        <strain evidence="8">ATCC 43766 / DSM 16922 / JCM 21250 / NBRC 16016 / NCTC 11634 / CL345/78</strain>
    </source>
</reference>
<feature type="domain" description="HTTM-like" evidence="6">
    <location>
        <begin position="3"/>
        <end position="276"/>
    </location>
</feature>
<dbReference type="InterPro" id="IPR052964">
    <property type="entry name" value="Sporulation_signal_mat"/>
</dbReference>
<evidence type="ECO:0000256" key="3">
    <source>
        <dbReference type="ARBA" id="ARBA00022989"/>
    </source>
</evidence>
<evidence type="ECO:0000256" key="5">
    <source>
        <dbReference type="SAM" id="Phobius"/>
    </source>
</evidence>
<comment type="subcellular location">
    <subcellularLocation>
        <location evidence="1">Endomembrane system</location>
        <topology evidence="1">Multi-pass membrane protein</topology>
    </subcellularLocation>
</comment>
<name>F0NY65_WEEVC</name>